<keyword evidence="2" id="KW-0325">Glycoprotein</keyword>
<dbReference type="GO" id="GO:0004181">
    <property type="term" value="F:metallocarboxypeptidase activity"/>
    <property type="evidence" value="ECO:0007669"/>
    <property type="project" value="InterPro"/>
</dbReference>
<accession>A0AAV1IK14</accession>
<keyword evidence="4" id="KW-1133">Transmembrane helix</keyword>
<proteinExistence type="inferred from homology"/>
<dbReference type="SMART" id="SM00631">
    <property type="entry name" value="Zn_pept"/>
    <property type="match status" value="1"/>
</dbReference>
<dbReference type="GO" id="GO:0005615">
    <property type="term" value="C:extracellular space"/>
    <property type="evidence" value="ECO:0007669"/>
    <property type="project" value="TreeGrafter"/>
</dbReference>
<name>A0AAV1IK14_9CHLO</name>
<dbReference type="Pfam" id="PF00246">
    <property type="entry name" value="Peptidase_M14"/>
    <property type="match status" value="1"/>
</dbReference>
<organism evidence="6 7">
    <name type="scientific">Coccomyxa viridis</name>
    <dbReference type="NCBI Taxonomy" id="1274662"/>
    <lineage>
        <taxon>Eukaryota</taxon>
        <taxon>Viridiplantae</taxon>
        <taxon>Chlorophyta</taxon>
        <taxon>core chlorophytes</taxon>
        <taxon>Trebouxiophyceae</taxon>
        <taxon>Trebouxiophyceae incertae sedis</taxon>
        <taxon>Coccomyxaceae</taxon>
        <taxon>Coccomyxa</taxon>
    </lineage>
</organism>
<dbReference type="Gene3D" id="3.40.630.10">
    <property type="entry name" value="Zn peptidases"/>
    <property type="match status" value="1"/>
</dbReference>
<feature type="active site" description="Proton donor/acceptor" evidence="3">
    <location>
        <position position="287"/>
    </location>
</feature>
<dbReference type="SUPFAM" id="SSF49464">
    <property type="entry name" value="Carboxypeptidase regulatory domain-like"/>
    <property type="match status" value="1"/>
</dbReference>
<keyword evidence="4" id="KW-0812">Transmembrane</keyword>
<dbReference type="Proteomes" id="UP001314263">
    <property type="component" value="Unassembled WGS sequence"/>
</dbReference>
<evidence type="ECO:0000313" key="7">
    <source>
        <dbReference type="Proteomes" id="UP001314263"/>
    </source>
</evidence>
<evidence type="ECO:0000256" key="2">
    <source>
        <dbReference type="ARBA" id="ARBA00023180"/>
    </source>
</evidence>
<feature type="domain" description="Peptidase M14" evidence="5">
    <location>
        <begin position="39"/>
        <end position="317"/>
    </location>
</feature>
<reference evidence="6 7" key="1">
    <citation type="submission" date="2023-10" db="EMBL/GenBank/DDBJ databases">
        <authorList>
            <person name="Maclean D."/>
            <person name="Macfadyen A."/>
        </authorList>
    </citation>
    <scope>NUCLEOTIDE SEQUENCE [LARGE SCALE GENOMIC DNA]</scope>
</reference>
<evidence type="ECO:0000256" key="1">
    <source>
        <dbReference type="ARBA" id="ARBA00005988"/>
    </source>
</evidence>
<keyword evidence="4" id="KW-0472">Membrane</keyword>
<dbReference type="SUPFAM" id="SSF53187">
    <property type="entry name" value="Zn-dependent exopeptidases"/>
    <property type="match status" value="1"/>
</dbReference>
<dbReference type="GO" id="GO:0006518">
    <property type="term" value="P:peptide metabolic process"/>
    <property type="evidence" value="ECO:0007669"/>
    <property type="project" value="TreeGrafter"/>
</dbReference>
<dbReference type="AlphaFoldDB" id="A0AAV1IK14"/>
<sequence>MIDAQALLPSLEAISAHSKAHHHHANSSRNTHLEAVLTTYLNNTELAQHMHDFAKRCSAISRVFSIGKSAEGRDLWTLEIAATPGFEQAKPRVKYVANMHGDEPSGRQLLLGLAEWLCQHKETDERARRIVNGMHLFLLPTMNPDGFERHQRGNIRQVDLNRDFPDPIERGQAGIVQPSGTEQPETLVLMRWIREGRFVVSASMHEGAVVANYPWDGTRDRQTHYSRSPDDAAFIHLARVYAEAHGRMASSEEFPGGITNGAHWYPLWGGMQDWNYLAGDCMELTLELSQHKWPVPQLLPQLFEDNLPAMLAYPLAGAFGGVWGFVRELPAQTRHLREAASSGGDGRPLGARVDVMGINRTIAASAEFGDFYRPLAPGRYNVTFSLGGFANETRTVDVPEEGTGVKLTVFLQPLELGIMKWGLARRFGPLNGLRSAQESPQASFSQSASARLIQSAVILSVGLAVLLLLRAALKRVYGRRREAAGASMHSPARRSPLKP</sequence>
<dbReference type="PANTHER" id="PTHR11532">
    <property type="entry name" value="PROTEASE M14 CARBOXYPEPTIDASE"/>
    <property type="match status" value="1"/>
</dbReference>
<dbReference type="PRINTS" id="PR00765">
    <property type="entry name" value="CRBOXYPTASEA"/>
</dbReference>
<dbReference type="InterPro" id="IPR008969">
    <property type="entry name" value="CarboxyPept-like_regulatory"/>
</dbReference>
<evidence type="ECO:0000313" key="6">
    <source>
        <dbReference type="EMBL" id="CAK0786365.1"/>
    </source>
</evidence>
<gene>
    <name evidence="6" type="ORF">CVIRNUC_009578</name>
</gene>
<dbReference type="InterPro" id="IPR050753">
    <property type="entry name" value="Peptidase_M14_domain"/>
</dbReference>
<dbReference type="InterPro" id="IPR000834">
    <property type="entry name" value="Peptidase_M14"/>
</dbReference>
<dbReference type="GO" id="GO:0008270">
    <property type="term" value="F:zinc ion binding"/>
    <property type="evidence" value="ECO:0007669"/>
    <property type="project" value="InterPro"/>
</dbReference>
<evidence type="ECO:0000259" key="5">
    <source>
        <dbReference type="PROSITE" id="PS52035"/>
    </source>
</evidence>
<dbReference type="PROSITE" id="PS52035">
    <property type="entry name" value="PEPTIDASE_M14"/>
    <property type="match status" value="1"/>
</dbReference>
<dbReference type="PANTHER" id="PTHR11532:SF57">
    <property type="entry name" value="CARBOXYPEPTIDASE D, B"/>
    <property type="match status" value="1"/>
</dbReference>
<evidence type="ECO:0000256" key="4">
    <source>
        <dbReference type="SAM" id="Phobius"/>
    </source>
</evidence>
<comment type="caution">
    <text evidence="6">The sequence shown here is derived from an EMBL/GenBank/DDBJ whole genome shotgun (WGS) entry which is preliminary data.</text>
</comment>
<dbReference type="Gene3D" id="2.60.40.1120">
    <property type="entry name" value="Carboxypeptidase-like, regulatory domain"/>
    <property type="match status" value="1"/>
</dbReference>
<dbReference type="GO" id="GO:0016485">
    <property type="term" value="P:protein processing"/>
    <property type="evidence" value="ECO:0007669"/>
    <property type="project" value="TreeGrafter"/>
</dbReference>
<comment type="similarity">
    <text evidence="1 3">Belongs to the peptidase M14 family.</text>
</comment>
<dbReference type="EMBL" id="CAUYUE010000014">
    <property type="protein sequence ID" value="CAK0786365.1"/>
    <property type="molecule type" value="Genomic_DNA"/>
</dbReference>
<feature type="transmembrane region" description="Helical" evidence="4">
    <location>
        <begin position="452"/>
        <end position="473"/>
    </location>
</feature>
<evidence type="ECO:0000256" key="3">
    <source>
        <dbReference type="PROSITE-ProRule" id="PRU01379"/>
    </source>
</evidence>
<protein>
    <recommendedName>
        <fullName evidence="5">Peptidase M14 domain-containing protein</fullName>
    </recommendedName>
</protein>
<keyword evidence="7" id="KW-1185">Reference proteome</keyword>